<dbReference type="Proteomes" id="UP000789901">
    <property type="component" value="Unassembled WGS sequence"/>
</dbReference>
<reference evidence="1 2" key="1">
    <citation type="submission" date="2021-06" db="EMBL/GenBank/DDBJ databases">
        <authorList>
            <person name="Kallberg Y."/>
            <person name="Tangrot J."/>
            <person name="Rosling A."/>
        </authorList>
    </citation>
    <scope>NUCLEOTIDE SEQUENCE [LARGE SCALE GENOMIC DNA]</scope>
    <source>
        <strain evidence="1 2">120-4 pot B 10/14</strain>
    </source>
</reference>
<gene>
    <name evidence="1" type="ORF">GMARGA_LOCUS11214</name>
</gene>
<sequence>MSLEKFTKTQDHLAKCSYYKTIWQNIESTAIDLVWSRFMKEEKYHCPKHLLHKILTGLSEASIQEKRRLWIKGLTSVGSFDTIKDLLNLSKMTAHTIELAMHIM</sequence>
<protein>
    <submittedName>
        <fullName evidence="1">38070_t:CDS:1</fullName>
    </submittedName>
</protein>
<organism evidence="1 2">
    <name type="scientific">Gigaspora margarita</name>
    <dbReference type="NCBI Taxonomy" id="4874"/>
    <lineage>
        <taxon>Eukaryota</taxon>
        <taxon>Fungi</taxon>
        <taxon>Fungi incertae sedis</taxon>
        <taxon>Mucoromycota</taxon>
        <taxon>Glomeromycotina</taxon>
        <taxon>Glomeromycetes</taxon>
        <taxon>Diversisporales</taxon>
        <taxon>Gigasporaceae</taxon>
        <taxon>Gigaspora</taxon>
    </lineage>
</organism>
<dbReference type="EMBL" id="CAJVQB010006498">
    <property type="protein sequence ID" value="CAG8685209.1"/>
    <property type="molecule type" value="Genomic_DNA"/>
</dbReference>
<evidence type="ECO:0000313" key="2">
    <source>
        <dbReference type="Proteomes" id="UP000789901"/>
    </source>
</evidence>
<evidence type="ECO:0000313" key="1">
    <source>
        <dbReference type="EMBL" id="CAG8685209.1"/>
    </source>
</evidence>
<comment type="caution">
    <text evidence="1">The sequence shown here is derived from an EMBL/GenBank/DDBJ whole genome shotgun (WGS) entry which is preliminary data.</text>
</comment>
<keyword evidence="2" id="KW-1185">Reference proteome</keyword>
<name>A0ABN7UVL3_GIGMA</name>
<proteinExistence type="predicted"/>
<accession>A0ABN7UVL3</accession>